<evidence type="ECO:0000313" key="10">
    <source>
        <dbReference type="Proteomes" id="UP000199197"/>
    </source>
</evidence>
<evidence type="ECO:0000313" key="9">
    <source>
        <dbReference type="EMBL" id="CUT04784.1"/>
    </source>
</evidence>
<protein>
    <submittedName>
        <fullName evidence="9">Rod shape-determining protein MreD</fullName>
    </submittedName>
</protein>
<evidence type="ECO:0000256" key="5">
    <source>
        <dbReference type="ARBA" id="ARBA00022960"/>
    </source>
</evidence>
<feature type="transmembrane region" description="Helical" evidence="8">
    <location>
        <begin position="33"/>
        <end position="61"/>
    </location>
</feature>
<dbReference type="EMBL" id="CZVW01000028">
    <property type="protein sequence ID" value="CUT04784.1"/>
    <property type="molecule type" value="Genomic_DNA"/>
</dbReference>
<evidence type="ECO:0000256" key="2">
    <source>
        <dbReference type="ARBA" id="ARBA00007776"/>
    </source>
</evidence>
<dbReference type="InterPro" id="IPR007227">
    <property type="entry name" value="Cell_shape_determining_MreD"/>
</dbReference>
<evidence type="ECO:0000256" key="4">
    <source>
        <dbReference type="ARBA" id="ARBA00022692"/>
    </source>
</evidence>
<dbReference type="GO" id="GO:0008360">
    <property type="term" value="P:regulation of cell shape"/>
    <property type="evidence" value="ECO:0007669"/>
    <property type="project" value="UniProtKB-KW"/>
</dbReference>
<proteinExistence type="inferred from homology"/>
<dbReference type="AlphaFoldDB" id="A0A0P1NZM3"/>
<gene>
    <name evidence="9" type="ORF">JGI23_01802</name>
</gene>
<dbReference type="Pfam" id="PF07155">
    <property type="entry name" value="ECF-ribofla_trS"/>
    <property type="match status" value="1"/>
</dbReference>
<name>A0A0P1NZM3_9BACT</name>
<evidence type="ECO:0000256" key="6">
    <source>
        <dbReference type="ARBA" id="ARBA00022989"/>
    </source>
</evidence>
<evidence type="ECO:0000256" key="1">
    <source>
        <dbReference type="ARBA" id="ARBA00004651"/>
    </source>
</evidence>
<keyword evidence="6 8" id="KW-1133">Transmembrane helix</keyword>
<dbReference type="RefSeq" id="WP_092351009.1">
    <property type="nucleotide sequence ID" value="NZ_CZVW01000028.1"/>
</dbReference>
<dbReference type="Proteomes" id="UP000199197">
    <property type="component" value="Unassembled WGS sequence"/>
</dbReference>
<feature type="transmembrane region" description="Helical" evidence="8">
    <location>
        <begin position="99"/>
        <end position="119"/>
    </location>
</feature>
<organism evidence="9 10">
    <name type="scientific">Candidatus Chryseopegocella kryptomonas</name>
    <dbReference type="NCBI Taxonomy" id="1633643"/>
    <lineage>
        <taxon>Bacteria</taxon>
        <taxon>Pseudomonadati</taxon>
        <taxon>Candidatus Kryptoniota</taxon>
        <taxon>Candidatus Chryseopegocella</taxon>
    </lineage>
</organism>
<dbReference type="GO" id="GO:0005886">
    <property type="term" value="C:plasma membrane"/>
    <property type="evidence" value="ECO:0007669"/>
    <property type="project" value="UniProtKB-SubCell"/>
</dbReference>
<evidence type="ECO:0000256" key="7">
    <source>
        <dbReference type="ARBA" id="ARBA00023136"/>
    </source>
</evidence>
<dbReference type="OrthoDB" id="9796616at2"/>
<dbReference type="NCBIfam" id="TIGR03426">
    <property type="entry name" value="shape_MreD"/>
    <property type="match status" value="1"/>
</dbReference>
<keyword evidence="4 8" id="KW-0812">Transmembrane</keyword>
<dbReference type="InterPro" id="IPR009825">
    <property type="entry name" value="ECF_substrate-spec-like"/>
</dbReference>
<feature type="transmembrane region" description="Helical" evidence="8">
    <location>
        <begin position="67"/>
        <end position="87"/>
    </location>
</feature>
<sequence length="160" mass="17872">MAYIRYFVAGIIILFLHMIIVPLIAIEKVPPDLMLILIVYIALKNGQIAGSIAGFVSGLLIDFFVDFTPGISALAKTISGFVAGYFYNETKIEINTETIRFPGIVLLCSLINNLIYFSPEILAQEFGEFEILKTILARALYTTILSLIPLFTISKRMRMV</sequence>
<keyword evidence="5" id="KW-0133">Cell shape</keyword>
<keyword evidence="7 8" id="KW-0472">Membrane</keyword>
<feature type="transmembrane region" description="Helical" evidence="8">
    <location>
        <begin position="131"/>
        <end position="153"/>
    </location>
</feature>
<keyword evidence="10" id="KW-1185">Reference proteome</keyword>
<evidence type="ECO:0000256" key="8">
    <source>
        <dbReference type="SAM" id="Phobius"/>
    </source>
</evidence>
<keyword evidence="3" id="KW-1003">Cell membrane</keyword>
<comment type="subcellular location">
    <subcellularLocation>
        <location evidence="1">Cell membrane</location>
        <topology evidence="1">Multi-pass membrane protein</topology>
    </subcellularLocation>
</comment>
<reference evidence="10" key="1">
    <citation type="submission" date="2015-11" db="EMBL/GenBank/DDBJ databases">
        <authorList>
            <person name="Varghese N."/>
        </authorList>
    </citation>
    <scope>NUCLEOTIDE SEQUENCE [LARGE SCALE GENOMIC DNA]</scope>
    <source>
        <strain evidence="10">JGI-23</strain>
    </source>
</reference>
<comment type="similarity">
    <text evidence="2">Belongs to the MreD family.</text>
</comment>
<accession>A0A0P1NZM3</accession>
<feature type="transmembrane region" description="Helical" evidence="8">
    <location>
        <begin position="6"/>
        <end position="26"/>
    </location>
</feature>
<evidence type="ECO:0000256" key="3">
    <source>
        <dbReference type="ARBA" id="ARBA00022475"/>
    </source>
</evidence>